<evidence type="ECO:0000313" key="2">
    <source>
        <dbReference type="EMBL" id="MBO8469371.1"/>
    </source>
</evidence>
<dbReference type="AlphaFoldDB" id="A0A9D9IBV1"/>
<reference evidence="2" key="1">
    <citation type="submission" date="2020-10" db="EMBL/GenBank/DDBJ databases">
        <authorList>
            <person name="Gilroy R."/>
        </authorList>
    </citation>
    <scope>NUCLEOTIDE SEQUENCE</scope>
    <source>
        <strain evidence="2">14700</strain>
    </source>
</reference>
<dbReference type="Pfam" id="PF11288">
    <property type="entry name" value="DUF3089"/>
    <property type="match status" value="1"/>
</dbReference>
<name>A0A9D9IBV1_9SPIO</name>
<organism evidence="2 3">
    <name type="scientific">Candidatus Ornithospirochaeta stercoravium</name>
    <dbReference type="NCBI Taxonomy" id="2840897"/>
    <lineage>
        <taxon>Bacteria</taxon>
        <taxon>Pseudomonadati</taxon>
        <taxon>Spirochaetota</taxon>
        <taxon>Spirochaetia</taxon>
        <taxon>Spirochaetales</taxon>
        <taxon>Spirochaetaceae</taxon>
        <taxon>Spirochaetaceae incertae sedis</taxon>
        <taxon>Candidatus Ornithospirochaeta</taxon>
    </lineage>
</organism>
<comment type="caution">
    <text evidence="2">The sequence shown here is derived from an EMBL/GenBank/DDBJ whole genome shotgun (WGS) entry which is preliminary data.</text>
</comment>
<reference evidence="2" key="2">
    <citation type="journal article" date="2021" name="PeerJ">
        <title>Extensive microbial diversity within the chicken gut microbiome revealed by metagenomics and culture.</title>
        <authorList>
            <person name="Gilroy R."/>
            <person name="Ravi A."/>
            <person name="Getino M."/>
            <person name="Pursley I."/>
            <person name="Horton D.L."/>
            <person name="Alikhan N.F."/>
            <person name="Baker D."/>
            <person name="Gharbi K."/>
            <person name="Hall N."/>
            <person name="Watson M."/>
            <person name="Adriaenssens E.M."/>
            <person name="Foster-Nyarko E."/>
            <person name="Jarju S."/>
            <person name="Secka A."/>
            <person name="Antonio M."/>
            <person name="Oren A."/>
            <person name="Chaudhuri R.R."/>
            <person name="La Ragione R."/>
            <person name="Hildebrand F."/>
            <person name="Pallen M.J."/>
        </authorList>
    </citation>
    <scope>NUCLEOTIDE SEQUENCE</scope>
    <source>
        <strain evidence="2">14700</strain>
    </source>
</reference>
<feature type="chain" id="PRO_5039501494" evidence="1">
    <location>
        <begin position="20"/>
        <end position="323"/>
    </location>
</feature>
<dbReference type="Proteomes" id="UP000810292">
    <property type="component" value="Unassembled WGS sequence"/>
</dbReference>
<evidence type="ECO:0000313" key="3">
    <source>
        <dbReference type="Proteomes" id="UP000810292"/>
    </source>
</evidence>
<dbReference type="SUPFAM" id="SSF53474">
    <property type="entry name" value="alpha/beta-Hydrolases"/>
    <property type="match status" value="1"/>
</dbReference>
<dbReference type="InterPro" id="IPR021440">
    <property type="entry name" value="DUF3089"/>
</dbReference>
<evidence type="ECO:0000256" key="1">
    <source>
        <dbReference type="SAM" id="SignalP"/>
    </source>
</evidence>
<feature type="signal peptide" evidence="1">
    <location>
        <begin position="1"/>
        <end position="19"/>
    </location>
</feature>
<protein>
    <submittedName>
        <fullName evidence="2">DUF3089 domain-containing protein</fullName>
    </submittedName>
</protein>
<gene>
    <name evidence="2" type="ORF">IAA72_06275</name>
</gene>
<sequence length="323" mass="36389">MRKLIFAAVFLCLVFPCSASPDYSSPDTWAYYAEGNGGETDLFIIAPTVDMGADGNMNMSLSDEKTKGNLVGALNMERGIFEDSTVMYSPFYRQMTFPVYAERISEEGEHLDIAYGDIREAFIYYLENINDGRPFILAGFSQGGQMTLMLLKEFFDEEELADQLIAAYVIGWRITDEDLEEYPHLKLAEREDDTGVIVSFNTEDVFVNDSIIVPEGVKTYGINPLNWKTDSTVADKSLNEGGCFTDYSGAIISEIPNLTGAYIDEERGTLKTLDIEPSDYSSSLFPDGVYHLYDYQFFFRNLQSNVSVRTEAWFMNCSLQETA</sequence>
<dbReference type="EMBL" id="JADIMF010000098">
    <property type="protein sequence ID" value="MBO8469371.1"/>
    <property type="molecule type" value="Genomic_DNA"/>
</dbReference>
<proteinExistence type="predicted"/>
<accession>A0A9D9IBV1</accession>
<dbReference type="InterPro" id="IPR029058">
    <property type="entry name" value="AB_hydrolase_fold"/>
</dbReference>
<keyword evidence="1" id="KW-0732">Signal</keyword>